<reference evidence="1" key="1">
    <citation type="submission" date="2023-03" db="EMBL/GenBank/DDBJ databases">
        <title>Electrophorus voltai genome.</title>
        <authorList>
            <person name="Bian C."/>
        </authorList>
    </citation>
    <scope>NUCLEOTIDE SEQUENCE</scope>
    <source>
        <strain evidence="1">CB-2022</strain>
        <tissue evidence="1">Muscle</tissue>
    </source>
</reference>
<gene>
    <name evidence="1" type="ORF">P4O66_022262</name>
</gene>
<keyword evidence="2" id="KW-1185">Reference proteome</keyword>
<evidence type="ECO:0000313" key="1">
    <source>
        <dbReference type="EMBL" id="KAK1802021.1"/>
    </source>
</evidence>
<dbReference type="Proteomes" id="UP001239994">
    <property type="component" value="Unassembled WGS sequence"/>
</dbReference>
<organism evidence="1 2">
    <name type="scientific">Electrophorus voltai</name>
    <dbReference type="NCBI Taxonomy" id="2609070"/>
    <lineage>
        <taxon>Eukaryota</taxon>
        <taxon>Metazoa</taxon>
        <taxon>Chordata</taxon>
        <taxon>Craniata</taxon>
        <taxon>Vertebrata</taxon>
        <taxon>Euteleostomi</taxon>
        <taxon>Actinopterygii</taxon>
        <taxon>Neopterygii</taxon>
        <taxon>Teleostei</taxon>
        <taxon>Ostariophysi</taxon>
        <taxon>Gymnotiformes</taxon>
        <taxon>Gymnotoidei</taxon>
        <taxon>Gymnotidae</taxon>
        <taxon>Electrophorus</taxon>
    </lineage>
</organism>
<comment type="caution">
    <text evidence="1">The sequence shown here is derived from an EMBL/GenBank/DDBJ whole genome shotgun (WGS) entry which is preliminary data.</text>
</comment>
<protein>
    <submittedName>
        <fullName evidence="1">Uncharacterized protein</fullName>
    </submittedName>
</protein>
<proteinExistence type="predicted"/>
<dbReference type="AlphaFoldDB" id="A0AAD9E1Q0"/>
<sequence>MYEGATCLVVDRSGSREFRGGRSLPKGWQDWRWRVMDGRVRGFGGDGAPALRKDGHSAASISPLLCLIFSSAPRDETHYSLRNMSPSQITAAFTS</sequence>
<evidence type="ECO:0000313" key="2">
    <source>
        <dbReference type="Proteomes" id="UP001239994"/>
    </source>
</evidence>
<name>A0AAD9E1Q0_9TELE</name>
<dbReference type="EMBL" id="JAROKS010000008">
    <property type="protein sequence ID" value="KAK1802021.1"/>
    <property type="molecule type" value="Genomic_DNA"/>
</dbReference>
<accession>A0AAD9E1Q0</accession>